<comment type="caution">
    <text evidence="5">The sequence shown here is derived from an EMBL/GenBank/DDBJ whole genome shotgun (WGS) entry which is preliminary data.</text>
</comment>
<organism evidence="5 6">
    <name type="scientific">Scylla paramamosain</name>
    <name type="common">Mud crab</name>
    <dbReference type="NCBI Taxonomy" id="85552"/>
    <lineage>
        <taxon>Eukaryota</taxon>
        <taxon>Metazoa</taxon>
        <taxon>Ecdysozoa</taxon>
        <taxon>Arthropoda</taxon>
        <taxon>Crustacea</taxon>
        <taxon>Multicrustacea</taxon>
        <taxon>Malacostraca</taxon>
        <taxon>Eumalacostraca</taxon>
        <taxon>Eucarida</taxon>
        <taxon>Decapoda</taxon>
        <taxon>Pleocyemata</taxon>
        <taxon>Brachyura</taxon>
        <taxon>Eubrachyura</taxon>
        <taxon>Portunoidea</taxon>
        <taxon>Portunidae</taxon>
        <taxon>Portuninae</taxon>
        <taxon>Scylla</taxon>
    </lineage>
</organism>
<dbReference type="PANTHER" id="PTHR21600:SF83">
    <property type="entry name" value="PSEUDOURIDYLATE SYNTHASE RPUSD4, MITOCHONDRIAL"/>
    <property type="match status" value="1"/>
</dbReference>
<accession>A0AAW0USN8</accession>
<evidence type="ECO:0000313" key="6">
    <source>
        <dbReference type="Proteomes" id="UP001487740"/>
    </source>
</evidence>
<keyword evidence="3" id="KW-0413">Isomerase</keyword>
<dbReference type="Gene3D" id="3.30.2350.10">
    <property type="entry name" value="Pseudouridine synthase"/>
    <property type="match status" value="1"/>
</dbReference>
<dbReference type="InterPro" id="IPR020103">
    <property type="entry name" value="PsdUridine_synth_cat_dom_sf"/>
</dbReference>
<dbReference type="SUPFAM" id="SSF55120">
    <property type="entry name" value="Pseudouridine synthase"/>
    <property type="match status" value="1"/>
</dbReference>
<dbReference type="GO" id="GO:0001522">
    <property type="term" value="P:pseudouridine synthesis"/>
    <property type="evidence" value="ECO:0007669"/>
    <property type="project" value="InterPro"/>
</dbReference>
<reference evidence="5 6" key="1">
    <citation type="submission" date="2023-03" db="EMBL/GenBank/DDBJ databases">
        <title>High-quality genome of Scylla paramamosain provides insights in environmental adaptation.</title>
        <authorList>
            <person name="Zhang L."/>
        </authorList>
    </citation>
    <scope>NUCLEOTIDE SEQUENCE [LARGE SCALE GENOMIC DNA]</scope>
    <source>
        <strain evidence="5">LZ_2023a</strain>
        <tissue evidence="5">Muscle</tissue>
    </source>
</reference>
<comment type="similarity">
    <text evidence="2">Belongs to the pseudouridine synthase RluA family.</text>
</comment>
<feature type="region of interest" description="Disordered" evidence="4">
    <location>
        <begin position="464"/>
        <end position="485"/>
    </location>
</feature>
<comment type="catalytic activity">
    <reaction evidence="1">
        <text>a uridine in mRNA = a pseudouridine in mRNA</text>
        <dbReference type="Rhea" id="RHEA:56644"/>
        <dbReference type="Rhea" id="RHEA-COMP:14658"/>
        <dbReference type="Rhea" id="RHEA-COMP:14659"/>
        <dbReference type="ChEBI" id="CHEBI:65314"/>
        <dbReference type="ChEBI" id="CHEBI:65315"/>
    </reaction>
</comment>
<dbReference type="InterPro" id="IPR050188">
    <property type="entry name" value="RluA_PseudoU_synthase"/>
</dbReference>
<evidence type="ECO:0008006" key="7">
    <source>
        <dbReference type="Google" id="ProtNLM"/>
    </source>
</evidence>
<dbReference type="AlphaFoldDB" id="A0AAW0USN8"/>
<feature type="compositionally biased region" description="Basic and acidic residues" evidence="4">
    <location>
        <begin position="473"/>
        <end position="485"/>
    </location>
</feature>
<sequence>MHHIKGLDNCLADTLSRLPTTPRITTRRDPEDPRILLPGMQSCLVNRSMEAAEGRALQEEPSTGPQTTHVLEHPNLRARRKMSGCLRITNLWLTRDCSTTLRFIVTAAGRVNIESSSRKSKRLRKKDVSYNEKKQEKFIREKLIMNVEGTSRSHVYKRLYPWQSSQELAEHLRSTEVYNKDGLIVLNKPYGIGMIKSDRSEATGPHITVETLDMGIGPPNIPVMSQVLPLLKEQYAANHLEIVKSTERWSSGLMLLSTSPKLTEKVQKCFRRSKAMSQPAMMYRAITVGLPNPTSVATKVAIKLEYVHNSGKVPVIAKKYSMSAAKASLVKPVLVEHKILKYNKEVDTSLLEIKAQVSKWHFLRVWATHCYSPVLGDHLYSGRVKTLMGRKILISHHNACLEPQILPDILYSKLALPARSSWMVPCHLHLSTISLCQFSKDKSDLVLSAAPPEHFMWTCKQLGLQSSEEEEDHGSSESDKIDPQS</sequence>
<evidence type="ECO:0000256" key="1">
    <source>
        <dbReference type="ARBA" id="ARBA00001166"/>
    </source>
</evidence>
<evidence type="ECO:0000313" key="5">
    <source>
        <dbReference type="EMBL" id="KAK8402476.1"/>
    </source>
</evidence>
<evidence type="ECO:0000256" key="3">
    <source>
        <dbReference type="ARBA" id="ARBA00023235"/>
    </source>
</evidence>
<dbReference type="GO" id="GO:0003723">
    <property type="term" value="F:RNA binding"/>
    <property type="evidence" value="ECO:0007669"/>
    <property type="project" value="InterPro"/>
</dbReference>
<gene>
    <name evidence="5" type="ORF">O3P69_000710</name>
</gene>
<protein>
    <recommendedName>
        <fullName evidence="7">RNA pseudouridylate synthase domain-containing protein 4</fullName>
    </recommendedName>
</protein>
<keyword evidence="6" id="KW-1185">Reference proteome</keyword>
<dbReference type="PANTHER" id="PTHR21600">
    <property type="entry name" value="MITOCHONDRIAL RNA PSEUDOURIDINE SYNTHASE"/>
    <property type="match status" value="1"/>
</dbReference>
<dbReference type="GO" id="GO:0009982">
    <property type="term" value="F:pseudouridine synthase activity"/>
    <property type="evidence" value="ECO:0007669"/>
    <property type="project" value="InterPro"/>
</dbReference>
<evidence type="ECO:0000256" key="4">
    <source>
        <dbReference type="SAM" id="MobiDB-lite"/>
    </source>
</evidence>
<proteinExistence type="inferred from homology"/>
<dbReference type="Proteomes" id="UP001487740">
    <property type="component" value="Unassembled WGS sequence"/>
</dbReference>
<name>A0AAW0USN8_SCYPA</name>
<dbReference type="EMBL" id="JARAKH010000007">
    <property type="protein sequence ID" value="KAK8402476.1"/>
    <property type="molecule type" value="Genomic_DNA"/>
</dbReference>
<evidence type="ECO:0000256" key="2">
    <source>
        <dbReference type="ARBA" id="ARBA00010876"/>
    </source>
</evidence>